<sequence length="205" mass="21703">MRVTVYAGSAPGDSPVFADEVGRFVAELAGRGTEFVYGGGSTGLMGVVADRALAEGGKVIGVIPRELVDAEIAHPGLTELHVVPTMHERKQLLAELGDAIVAVPGGVGTLEELFEVWAALILGHHRKPLVLLNIDGYWDPLVDVVVRMAGRGFLREAERGSLVSVTDAAGFEEAVRAWTPPPPRWPAPDATQAPQAQQSRGEDLG</sequence>
<keyword evidence="2" id="KW-0203">Cytokinin biosynthesis</keyword>
<dbReference type="AlphaFoldDB" id="A0A9W6QJ59"/>
<dbReference type="InterPro" id="IPR031100">
    <property type="entry name" value="LOG_fam"/>
</dbReference>
<dbReference type="Pfam" id="PF03641">
    <property type="entry name" value="Lysine_decarbox"/>
    <property type="match status" value="1"/>
</dbReference>
<evidence type="ECO:0000256" key="3">
    <source>
        <dbReference type="SAM" id="MobiDB-lite"/>
    </source>
</evidence>
<dbReference type="EC" id="3.2.2.n1" evidence="2"/>
<evidence type="ECO:0000313" key="4">
    <source>
        <dbReference type="EMBL" id="GLW89650.1"/>
    </source>
</evidence>
<dbReference type="RefSeq" id="WP_285607054.1">
    <property type="nucleotide sequence ID" value="NZ_BSSD01000001.1"/>
</dbReference>
<name>A0A9W6QJ59_9PSEU</name>
<comment type="similarity">
    <text evidence="1 2">Belongs to the LOG family.</text>
</comment>
<dbReference type="GO" id="GO:0009691">
    <property type="term" value="P:cytokinin biosynthetic process"/>
    <property type="evidence" value="ECO:0007669"/>
    <property type="project" value="UniProtKB-UniRule"/>
</dbReference>
<comment type="catalytic activity">
    <reaction evidence="2">
        <text>9-ribosyl-trans-zeatin 5'-phosphate + H2O = trans-zeatin + D-ribose 5-phosphate</text>
        <dbReference type="Rhea" id="RHEA:48564"/>
        <dbReference type="ChEBI" id="CHEBI:15377"/>
        <dbReference type="ChEBI" id="CHEBI:16522"/>
        <dbReference type="ChEBI" id="CHEBI:78346"/>
        <dbReference type="ChEBI" id="CHEBI:87947"/>
        <dbReference type="EC" id="3.2.2.n1"/>
    </reaction>
</comment>
<protein>
    <recommendedName>
        <fullName evidence="2">Cytokinin riboside 5'-monophosphate phosphoribohydrolase</fullName>
        <ecNumber evidence="2">3.2.2.n1</ecNumber>
    </recommendedName>
</protein>
<dbReference type="NCBIfam" id="TIGR00730">
    <property type="entry name" value="Rossman fold protein, TIGR00730 family"/>
    <property type="match status" value="1"/>
</dbReference>
<organism evidence="4 5">
    <name type="scientific">Actinokineospora globicatena</name>
    <dbReference type="NCBI Taxonomy" id="103729"/>
    <lineage>
        <taxon>Bacteria</taxon>
        <taxon>Bacillati</taxon>
        <taxon>Actinomycetota</taxon>
        <taxon>Actinomycetes</taxon>
        <taxon>Pseudonocardiales</taxon>
        <taxon>Pseudonocardiaceae</taxon>
        <taxon>Actinokineospora</taxon>
    </lineage>
</organism>
<proteinExistence type="inferred from homology"/>
<dbReference type="GO" id="GO:0005829">
    <property type="term" value="C:cytosol"/>
    <property type="evidence" value="ECO:0007669"/>
    <property type="project" value="TreeGrafter"/>
</dbReference>
<feature type="compositionally biased region" description="Low complexity" evidence="3">
    <location>
        <begin position="187"/>
        <end position="198"/>
    </location>
</feature>
<gene>
    <name evidence="4" type="ORF">Aglo03_04660</name>
</gene>
<feature type="region of interest" description="Disordered" evidence="3">
    <location>
        <begin position="177"/>
        <end position="205"/>
    </location>
</feature>
<dbReference type="Proteomes" id="UP001165042">
    <property type="component" value="Unassembled WGS sequence"/>
</dbReference>
<dbReference type="PANTHER" id="PTHR31223:SF70">
    <property type="entry name" value="LOG FAMILY PROTEIN YJL055W"/>
    <property type="match status" value="1"/>
</dbReference>
<reference evidence="4" key="1">
    <citation type="submission" date="2023-02" db="EMBL/GenBank/DDBJ databases">
        <title>Actinokineospora globicatena NBRC 15670.</title>
        <authorList>
            <person name="Ichikawa N."/>
            <person name="Sato H."/>
            <person name="Tonouchi N."/>
        </authorList>
    </citation>
    <scope>NUCLEOTIDE SEQUENCE</scope>
    <source>
        <strain evidence="4">NBRC 15670</strain>
    </source>
</reference>
<evidence type="ECO:0000256" key="1">
    <source>
        <dbReference type="ARBA" id="ARBA00006763"/>
    </source>
</evidence>
<evidence type="ECO:0000313" key="5">
    <source>
        <dbReference type="Proteomes" id="UP001165042"/>
    </source>
</evidence>
<keyword evidence="5" id="KW-1185">Reference proteome</keyword>
<dbReference type="SUPFAM" id="SSF102405">
    <property type="entry name" value="MCP/YpsA-like"/>
    <property type="match status" value="1"/>
</dbReference>
<dbReference type="EMBL" id="BSSD01000001">
    <property type="protein sequence ID" value="GLW89650.1"/>
    <property type="molecule type" value="Genomic_DNA"/>
</dbReference>
<dbReference type="InterPro" id="IPR005269">
    <property type="entry name" value="LOG"/>
</dbReference>
<accession>A0A9W6QJ59</accession>
<dbReference type="PANTHER" id="PTHR31223">
    <property type="entry name" value="LOG FAMILY PROTEIN YJL055W"/>
    <property type="match status" value="1"/>
</dbReference>
<keyword evidence="2" id="KW-0378">Hydrolase</keyword>
<evidence type="ECO:0000256" key="2">
    <source>
        <dbReference type="RuleBase" id="RU363015"/>
    </source>
</evidence>
<dbReference type="GO" id="GO:0016799">
    <property type="term" value="F:hydrolase activity, hydrolyzing N-glycosyl compounds"/>
    <property type="evidence" value="ECO:0007669"/>
    <property type="project" value="TreeGrafter"/>
</dbReference>
<comment type="catalytic activity">
    <reaction evidence="2">
        <text>N(6)-(dimethylallyl)adenosine 5'-phosphate + H2O = N(6)-dimethylallyladenine + D-ribose 5-phosphate</text>
        <dbReference type="Rhea" id="RHEA:48560"/>
        <dbReference type="ChEBI" id="CHEBI:15377"/>
        <dbReference type="ChEBI" id="CHEBI:17660"/>
        <dbReference type="ChEBI" id="CHEBI:57526"/>
        <dbReference type="ChEBI" id="CHEBI:78346"/>
        <dbReference type="EC" id="3.2.2.n1"/>
    </reaction>
</comment>
<comment type="caution">
    <text evidence="4">The sequence shown here is derived from an EMBL/GenBank/DDBJ whole genome shotgun (WGS) entry which is preliminary data.</text>
</comment>
<dbReference type="Gene3D" id="3.40.50.450">
    <property type="match status" value="1"/>
</dbReference>